<protein>
    <recommendedName>
        <fullName evidence="3">Sulfotransferase family protein</fullName>
    </recommendedName>
</protein>
<dbReference type="SUPFAM" id="SSF52540">
    <property type="entry name" value="P-loop containing nucleoside triphosphate hydrolases"/>
    <property type="match status" value="1"/>
</dbReference>
<evidence type="ECO:0008006" key="3">
    <source>
        <dbReference type="Google" id="ProtNLM"/>
    </source>
</evidence>
<organism evidence="1 2">
    <name type="scientific">Nocardioides malaquae</name>
    <dbReference type="NCBI Taxonomy" id="2773426"/>
    <lineage>
        <taxon>Bacteria</taxon>
        <taxon>Bacillati</taxon>
        <taxon>Actinomycetota</taxon>
        <taxon>Actinomycetes</taxon>
        <taxon>Propionibacteriales</taxon>
        <taxon>Nocardioidaceae</taxon>
        <taxon>Nocardioides</taxon>
    </lineage>
</organism>
<evidence type="ECO:0000313" key="1">
    <source>
        <dbReference type="EMBL" id="MBE7323486.1"/>
    </source>
</evidence>
<dbReference type="Gene3D" id="3.40.50.300">
    <property type="entry name" value="P-loop containing nucleotide triphosphate hydrolases"/>
    <property type="match status" value="1"/>
</dbReference>
<comment type="caution">
    <text evidence="1">The sequence shown here is derived from an EMBL/GenBank/DDBJ whole genome shotgun (WGS) entry which is preliminary data.</text>
</comment>
<dbReference type="InterPro" id="IPR027417">
    <property type="entry name" value="P-loop_NTPase"/>
</dbReference>
<dbReference type="Proteomes" id="UP000756387">
    <property type="component" value="Unassembled WGS sequence"/>
</dbReference>
<keyword evidence="2" id="KW-1185">Reference proteome</keyword>
<reference evidence="1 2" key="1">
    <citation type="submission" date="2020-10" db="EMBL/GenBank/DDBJ databases">
        <title>Nocardioides sp. isolated from sludge.</title>
        <authorList>
            <person name="Zhang X."/>
        </authorList>
    </citation>
    <scope>NUCLEOTIDE SEQUENCE [LARGE SCALE GENOMIC DNA]</scope>
    <source>
        <strain evidence="1 2">Y6</strain>
    </source>
</reference>
<dbReference type="EMBL" id="JADCSA010000002">
    <property type="protein sequence ID" value="MBE7323486.1"/>
    <property type="molecule type" value="Genomic_DNA"/>
</dbReference>
<sequence>MARRVFLHIGPPKTGTSFLQQAWYQHRSDMAERGLLYPGVAREEQFQACAVAVGKRTVVDQMRPEGLRAWDRLTRRIEQWEGDALLSSEHYALGRTAAVAPIMERLHAVADEVHLLAGARDLARQIPADWQQTVKQGSVSTFDEFWRNLAEKERTTFWFHQDLPTLLQRWGGSLPGERVHVVVHGRPGTPHSELWLNMCSVLGIEPDFLGPVARTNESLDAVQVELIRRMNLAMGEGRSELATKRAMRSLIGAGVFADETRRERLTLPAEATEWLVRRSQRMVDELRAMDLHVVGDLDDLLVPAEPPAGRVPDVVSDAETAALAPAVIARLVETDVARRRELRDLRDELAQARRRTALPRPLAEADPVAPRGLAQKVWARARGAFAR</sequence>
<name>A0ABR9RPJ8_9ACTN</name>
<proteinExistence type="predicted"/>
<dbReference type="RefSeq" id="WP_193636824.1">
    <property type="nucleotide sequence ID" value="NZ_JADCSA010000002.1"/>
</dbReference>
<evidence type="ECO:0000313" key="2">
    <source>
        <dbReference type="Proteomes" id="UP000756387"/>
    </source>
</evidence>
<accession>A0ABR9RPJ8</accession>
<gene>
    <name evidence="1" type="ORF">IEQ44_02310</name>
</gene>